<protein>
    <recommendedName>
        <fullName evidence="1">F-box domain-containing protein</fullName>
    </recommendedName>
</protein>
<reference evidence="2 3" key="1">
    <citation type="submission" date="2020-09" db="EMBL/GenBank/DDBJ databases">
        <title>De no assembly of potato wild relative species, Solanum commersonii.</title>
        <authorList>
            <person name="Cho K."/>
        </authorList>
    </citation>
    <scope>NUCLEOTIDE SEQUENCE [LARGE SCALE GENOMIC DNA]</scope>
    <source>
        <strain evidence="2">LZ3.2</strain>
        <tissue evidence="2">Leaf</tissue>
    </source>
</reference>
<dbReference type="Gene3D" id="1.20.1280.50">
    <property type="match status" value="1"/>
</dbReference>
<evidence type="ECO:0000259" key="1">
    <source>
        <dbReference type="SMART" id="SM00256"/>
    </source>
</evidence>
<dbReference type="SMART" id="SM00256">
    <property type="entry name" value="FBOX"/>
    <property type="match status" value="1"/>
</dbReference>
<dbReference type="PANTHER" id="PTHR35546">
    <property type="entry name" value="F-BOX PROTEIN INTERACTION DOMAIN PROTEIN-RELATED"/>
    <property type="match status" value="1"/>
</dbReference>
<keyword evidence="3" id="KW-1185">Reference proteome</keyword>
<accession>A0A9J6ANT3</accession>
<gene>
    <name evidence="2" type="ORF">H5410_011235</name>
</gene>
<dbReference type="EMBL" id="JACXVP010000002">
    <property type="protein sequence ID" value="KAG5626017.1"/>
    <property type="molecule type" value="Genomic_DNA"/>
</dbReference>
<dbReference type="InterPro" id="IPR036047">
    <property type="entry name" value="F-box-like_dom_sf"/>
</dbReference>
<name>A0A9J6ANT3_SOLCO</name>
<feature type="domain" description="F-box" evidence="1">
    <location>
        <begin position="16"/>
        <end position="56"/>
    </location>
</feature>
<dbReference type="Pfam" id="PF00646">
    <property type="entry name" value="F-box"/>
    <property type="match status" value="1"/>
</dbReference>
<comment type="caution">
    <text evidence="2">The sequence shown here is derived from an EMBL/GenBank/DDBJ whole genome shotgun (WGS) entry which is preliminary data.</text>
</comment>
<dbReference type="AlphaFoldDB" id="A0A9J6ANT3"/>
<organism evidence="2 3">
    <name type="scientific">Solanum commersonii</name>
    <name type="common">Commerson's wild potato</name>
    <name type="synonym">Commerson's nightshade</name>
    <dbReference type="NCBI Taxonomy" id="4109"/>
    <lineage>
        <taxon>Eukaryota</taxon>
        <taxon>Viridiplantae</taxon>
        <taxon>Streptophyta</taxon>
        <taxon>Embryophyta</taxon>
        <taxon>Tracheophyta</taxon>
        <taxon>Spermatophyta</taxon>
        <taxon>Magnoliopsida</taxon>
        <taxon>eudicotyledons</taxon>
        <taxon>Gunneridae</taxon>
        <taxon>Pentapetalae</taxon>
        <taxon>asterids</taxon>
        <taxon>lamiids</taxon>
        <taxon>Solanales</taxon>
        <taxon>Solanaceae</taxon>
        <taxon>Solanoideae</taxon>
        <taxon>Solaneae</taxon>
        <taxon>Solanum</taxon>
    </lineage>
</organism>
<sequence>MKRRCKLSHKEGVVEVSDDIVINILHRLPSKSLARFKCVSKCWRKYIADSSLSYSCRSQRWRPQPYLIGFFYQARDTCERSKIQFFFSSEESSLDINGSFDQSVSFLGRSAYIVASSNGFLLCNRQRVYYVYNPATRQSMALPKTQIGMNDPTIGFICKVDDPNRDVISFTIVRYWILQSNVTIESFSSETNAWIVDNLILNVPLRLYFFVYMKSPSAGVVDGVFFWLDQGPQITVYDSVHKSFWALGFPEDMVATGNYFLGFSGGDFYFALYVKTNITVWQLKSNIRSRDALWVRKYVTDVATTVPFGLTGFLHTEVQNMDIHPASPHIFYLDVKGKVISYDMETDIAQLVHDFGEYGWRTKHFKLFSYEWHQWPRGIL</sequence>
<dbReference type="OrthoDB" id="1268218at2759"/>
<dbReference type="SUPFAM" id="SSF81383">
    <property type="entry name" value="F-box domain"/>
    <property type="match status" value="1"/>
</dbReference>
<dbReference type="InterPro" id="IPR001810">
    <property type="entry name" value="F-box_dom"/>
</dbReference>
<proteinExistence type="predicted"/>
<evidence type="ECO:0000313" key="3">
    <source>
        <dbReference type="Proteomes" id="UP000824120"/>
    </source>
</evidence>
<dbReference type="Proteomes" id="UP000824120">
    <property type="component" value="Chromosome 2"/>
</dbReference>
<evidence type="ECO:0000313" key="2">
    <source>
        <dbReference type="EMBL" id="KAG5626017.1"/>
    </source>
</evidence>
<dbReference type="PANTHER" id="PTHR35546:SF101">
    <property type="entry name" value="F-BOX DOMAIN-CONTAINING PROTEIN"/>
    <property type="match status" value="1"/>
</dbReference>
<dbReference type="InterPro" id="IPR055290">
    <property type="entry name" value="At3g26010-like"/>
</dbReference>